<feature type="compositionally biased region" description="Low complexity" evidence="2">
    <location>
        <begin position="1016"/>
        <end position="1025"/>
    </location>
</feature>
<dbReference type="PANTHER" id="PTHR15021">
    <property type="entry name" value="DISCONNECTED-RELATED"/>
    <property type="match status" value="1"/>
</dbReference>
<dbReference type="EMBL" id="CAXKWB010032321">
    <property type="protein sequence ID" value="CAL4140934.1"/>
    <property type="molecule type" value="Genomic_DNA"/>
</dbReference>
<feature type="compositionally biased region" description="Basic and acidic residues" evidence="2">
    <location>
        <begin position="108"/>
        <end position="128"/>
    </location>
</feature>
<sequence>MDRVKDSRDPPRDSMQHFRDSMKSPRDSINILNDSHNRQINSSNILNETKGQIREPSDSWRESRNSLTDSRGLVQNSRDCLRDKDDLLNDSRTALREQKHSLQGPAKDPQRNLRNDSHIDARDFQRNDTCRKEIPHNYSNFISNMQSIQSSNHSSSDPIKGLDSGVKKFLERTNMLFNPFLRGTQGDSLHPSPSGHTGTPHVSPHMSAASLASNLLAAASPTLASSLFTNPQLANMLRLPVPPVSLPNVSPNSSLSTSFGSPTSPGMGGSPLNRLQSMQPFDFRKDHQSPRPATRELITDSVNTQVSPSSGVTSPSSNGSGVSVAISVSESITPHAQSSFQPSPSTPVSGSNNLQTDYTSDDDDVGICMVGGSSMALDLCTTTTSSTCVTPTTLPLSSNHENSSGGMSPGPPGKRSWNPINFGTSLINPVTGKKRTQCNVCLKTFCDKGALKIHFSAVHLREMHKCSVEGCNMMFSSRRSRNRHSANPNPKLHTPHIRRKISPHDGRSAPSHPSGLSGGFTSNYPPHPGYPPFGAFPPHFGAINPLNCLPIIPPSIATTENLQKQAMELQRRTLEMQQAIGKHYNISSERQWALNYGGINASAPSSQSEDHIIDNDKNNASRNDSDGFYYDVDDDSLSFETQSIKDDTTPSPLPNKRKRKNQNPTKFAFRLEDDALISTDDDDDDDNDLDDLDPKDSEEEKNEDKELDAMSDCDDDEELRDPLAEKCSNTSEMSKTDKETDSNNRNVTSSNYDESRETSNALQHLEDLSKGNFYNISTTLPNKATEMSGIQKPPSGNCVSSTSPRPSDHDSDRESNSASFEDEDNFRIGPDGFLSNTDIPLDKENPCRCAECGTVFQNHFIVKTHYQNVHLKLLHSCIIPGCIAAFPSKKSRDRHASNINLHRKLLSKSSYGSGFPGIGFSGFPFNSMFNPQILSRLYSDSSALSAGLGTLNPLISPSISDSLPNGDTVGCGGSTGLNSGVLPSVHHPNNMFFPNLLPNLTPNTNMSVMDRKDRSSTPSPQSTTPNETLKSDKIKIEEDSLYNPISSSIAVTDGIESDTIVSSLLKDKETDTFWNYIMDDENYNFSCTFCSSELENGSTLKRHYEEFHVNELYKCTNNNCNKAFSSEKQYDSHVTDESAHAIQSTMDHGVKLEDESYPPAPRECSPTPMET</sequence>
<evidence type="ECO:0000256" key="1">
    <source>
        <dbReference type="PROSITE-ProRule" id="PRU00042"/>
    </source>
</evidence>
<dbReference type="PANTHER" id="PTHR15021:SF0">
    <property type="entry name" value="DISCO-RELATED, ISOFORM A-RELATED"/>
    <property type="match status" value="1"/>
</dbReference>
<evidence type="ECO:0000313" key="5">
    <source>
        <dbReference type="Proteomes" id="UP001497623"/>
    </source>
</evidence>
<protein>
    <recommendedName>
        <fullName evidence="3">C2H2-type domain-containing protein</fullName>
    </recommendedName>
</protein>
<keyword evidence="1" id="KW-0863">Zinc-finger</keyword>
<dbReference type="InterPro" id="IPR040436">
    <property type="entry name" value="Disconnected-like"/>
</dbReference>
<feature type="compositionally biased region" description="Basic and acidic residues" evidence="2">
    <location>
        <begin position="806"/>
        <end position="815"/>
    </location>
</feature>
<dbReference type="PROSITE" id="PS50157">
    <property type="entry name" value="ZINC_FINGER_C2H2_2"/>
    <property type="match status" value="3"/>
</dbReference>
<reference evidence="4 5" key="1">
    <citation type="submission" date="2024-05" db="EMBL/GenBank/DDBJ databases">
        <authorList>
            <person name="Wallberg A."/>
        </authorList>
    </citation>
    <scope>NUCLEOTIDE SEQUENCE [LARGE SCALE GENOMIC DNA]</scope>
</reference>
<feature type="region of interest" description="Disordered" evidence="2">
    <location>
        <begin position="603"/>
        <end position="760"/>
    </location>
</feature>
<keyword evidence="5" id="KW-1185">Reference proteome</keyword>
<feature type="domain" description="C2H2-type" evidence="3">
    <location>
        <begin position="436"/>
        <end position="464"/>
    </location>
</feature>
<dbReference type="GO" id="GO:0005634">
    <property type="term" value="C:nucleus"/>
    <property type="evidence" value="ECO:0007669"/>
    <property type="project" value="TreeGrafter"/>
</dbReference>
<dbReference type="GO" id="GO:0008270">
    <property type="term" value="F:zinc ion binding"/>
    <property type="evidence" value="ECO:0007669"/>
    <property type="project" value="UniProtKB-KW"/>
</dbReference>
<feature type="compositionally biased region" description="Acidic residues" evidence="2">
    <location>
        <begin position="679"/>
        <end position="701"/>
    </location>
</feature>
<gene>
    <name evidence="4" type="ORF">MNOR_LOCUS28768</name>
</gene>
<feature type="region of interest" description="Disordered" evidence="2">
    <location>
        <begin position="784"/>
        <end position="827"/>
    </location>
</feature>
<feature type="compositionally biased region" description="Basic and acidic residues" evidence="2">
    <location>
        <begin position="1"/>
        <end position="26"/>
    </location>
</feature>
<feature type="region of interest" description="Disordered" evidence="2">
    <location>
        <begin position="40"/>
        <end position="72"/>
    </location>
</feature>
<feature type="region of interest" description="Disordered" evidence="2">
    <location>
        <begin position="1"/>
        <end position="28"/>
    </location>
</feature>
<dbReference type="SMART" id="SM00355">
    <property type="entry name" value="ZnF_C2H2"/>
    <property type="match status" value="6"/>
</dbReference>
<dbReference type="Gene3D" id="3.30.160.60">
    <property type="entry name" value="Classic Zinc Finger"/>
    <property type="match status" value="2"/>
</dbReference>
<feature type="compositionally biased region" description="Acidic residues" evidence="2">
    <location>
        <begin position="709"/>
        <end position="719"/>
    </location>
</feature>
<feature type="region of interest" description="Disordered" evidence="2">
    <location>
        <begin position="1149"/>
        <end position="1171"/>
    </location>
</feature>
<feature type="region of interest" description="Disordered" evidence="2">
    <location>
        <begin position="1003"/>
        <end position="1030"/>
    </location>
</feature>
<feature type="compositionally biased region" description="Low complexity" evidence="2">
    <location>
        <begin position="249"/>
        <end position="265"/>
    </location>
</feature>
<feature type="domain" description="C2H2-type" evidence="3">
    <location>
        <begin position="1085"/>
        <end position="1113"/>
    </location>
</feature>
<evidence type="ECO:0000259" key="3">
    <source>
        <dbReference type="PROSITE" id="PS50157"/>
    </source>
</evidence>
<feature type="region of interest" description="Disordered" evidence="2">
    <location>
        <begin position="181"/>
        <end position="205"/>
    </location>
</feature>
<feature type="region of interest" description="Disordered" evidence="2">
    <location>
        <begin position="395"/>
        <end position="414"/>
    </location>
</feature>
<dbReference type="PROSITE" id="PS00028">
    <property type="entry name" value="ZINC_FINGER_C2H2_1"/>
    <property type="match status" value="3"/>
</dbReference>
<comment type="caution">
    <text evidence="4">The sequence shown here is derived from an EMBL/GenBank/DDBJ whole genome shotgun (WGS) entry which is preliminary data.</text>
</comment>
<accession>A0AAV2RWC6</accession>
<dbReference type="InterPro" id="IPR013087">
    <property type="entry name" value="Znf_C2H2_type"/>
</dbReference>
<feature type="domain" description="C2H2-type" evidence="3">
    <location>
        <begin position="1113"/>
        <end position="1145"/>
    </location>
</feature>
<feature type="compositionally biased region" description="Basic and acidic residues" evidence="2">
    <location>
        <begin position="51"/>
        <end position="64"/>
    </location>
</feature>
<name>A0AAV2RWC6_MEGNR</name>
<keyword evidence="1" id="KW-0862">Zinc</keyword>
<keyword evidence="1" id="KW-0479">Metal-binding</keyword>
<feature type="region of interest" description="Disordered" evidence="2">
    <location>
        <begin position="249"/>
        <end position="360"/>
    </location>
</feature>
<feature type="region of interest" description="Disordered" evidence="2">
    <location>
        <begin position="479"/>
        <end position="523"/>
    </location>
</feature>
<feature type="compositionally biased region" description="Low complexity" evidence="2">
    <location>
        <begin position="306"/>
        <end position="324"/>
    </location>
</feature>
<feature type="compositionally biased region" description="Basic and acidic residues" evidence="2">
    <location>
        <begin position="608"/>
        <end position="625"/>
    </location>
</feature>
<dbReference type="Proteomes" id="UP001497623">
    <property type="component" value="Unassembled WGS sequence"/>
</dbReference>
<dbReference type="AlphaFoldDB" id="A0AAV2RWC6"/>
<feature type="region of interest" description="Disordered" evidence="2">
    <location>
        <begin position="95"/>
        <end position="128"/>
    </location>
</feature>
<feature type="compositionally biased region" description="Polar residues" evidence="2">
    <location>
        <begin position="743"/>
        <end position="760"/>
    </location>
</feature>
<organism evidence="4 5">
    <name type="scientific">Meganyctiphanes norvegica</name>
    <name type="common">Northern krill</name>
    <name type="synonym">Thysanopoda norvegica</name>
    <dbReference type="NCBI Taxonomy" id="48144"/>
    <lineage>
        <taxon>Eukaryota</taxon>
        <taxon>Metazoa</taxon>
        <taxon>Ecdysozoa</taxon>
        <taxon>Arthropoda</taxon>
        <taxon>Crustacea</taxon>
        <taxon>Multicrustacea</taxon>
        <taxon>Malacostraca</taxon>
        <taxon>Eumalacostraca</taxon>
        <taxon>Eucarida</taxon>
        <taxon>Euphausiacea</taxon>
        <taxon>Euphausiidae</taxon>
        <taxon>Meganyctiphanes</taxon>
    </lineage>
</organism>
<evidence type="ECO:0000256" key="2">
    <source>
        <dbReference type="SAM" id="MobiDB-lite"/>
    </source>
</evidence>
<proteinExistence type="predicted"/>
<feature type="compositionally biased region" description="Basic and acidic residues" evidence="2">
    <location>
        <begin position="282"/>
        <end position="298"/>
    </location>
</feature>
<feature type="compositionally biased region" description="Polar residues" evidence="2">
    <location>
        <begin position="40"/>
        <end position="50"/>
    </location>
</feature>
<evidence type="ECO:0000313" key="4">
    <source>
        <dbReference type="EMBL" id="CAL4140934.1"/>
    </source>
</evidence>
<feature type="compositionally biased region" description="Low complexity" evidence="2">
    <location>
        <begin position="395"/>
        <end position="406"/>
    </location>
</feature>
<feature type="compositionally biased region" description="Polar residues" evidence="2">
    <location>
        <begin position="326"/>
        <end position="358"/>
    </location>
</feature>
<dbReference type="GO" id="GO:0006355">
    <property type="term" value="P:regulation of DNA-templated transcription"/>
    <property type="evidence" value="ECO:0007669"/>
    <property type="project" value="TreeGrafter"/>
</dbReference>
<feature type="non-terminal residue" evidence="4">
    <location>
        <position position="1171"/>
    </location>
</feature>